<organism evidence="1 2">
    <name type="scientific">Phaeodactylibacter luteus</name>
    <dbReference type="NCBI Taxonomy" id="1564516"/>
    <lineage>
        <taxon>Bacteria</taxon>
        <taxon>Pseudomonadati</taxon>
        <taxon>Bacteroidota</taxon>
        <taxon>Saprospiria</taxon>
        <taxon>Saprospirales</taxon>
        <taxon>Haliscomenobacteraceae</taxon>
        <taxon>Phaeodactylibacter</taxon>
    </lineage>
</organism>
<evidence type="ECO:0000313" key="1">
    <source>
        <dbReference type="EMBL" id="TXB64128.1"/>
    </source>
</evidence>
<dbReference type="OrthoDB" id="603275at2"/>
<dbReference type="EMBL" id="VOOR01000012">
    <property type="protein sequence ID" value="TXB64128.1"/>
    <property type="molecule type" value="Genomic_DNA"/>
</dbReference>
<name>A0A5C6RP67_9BACT</name>
<keyword evidence="2" id="KW-1185">Reference proteome</keyword>
<accession>A0A5C6RP67</accession>
<evidence type="ECO:0000313" key="2">
    <source>
        <dbReference type="Proteomes" id="UP000321580"/>
    </source>
</evidence>
<dbReference type="GO" id="GO:0004180">
    <property type="term" value="F:carboxypeptidase activity"/>
    <property type="evidence" value="ECO:0007669"/>
    <property type="project" value="UniProtKB-KW"/>
</dbReference>
<reference evidence="1 2" key="1">
    <citation type="submission" date="2019-08" db="EMBL/GenBank/DDBJ databases">
        <title>Genome of Phaeodactylibacter luteus.</title>
        <authorList>
            <person name="Bowman J.P."/>
        </authorList>
    </citation>
    <scope>NUCLEOTIDE SEQUENCE [LARGE SCALE GENOMIC DNA]</scope>
    <source>
        <strain evidence="1 2">KCTC 42180</strain>
    </source>
</reference>
<dbReference type="SUPFAM" id="SSF56935">
    <property type="entry name" value="Porins"/>
    <property type="match status" value="1"/>
</dbReference>
<comment type="caution">
    <text evidence="1">The sequence shown here is derived from an EMBL/GenBank/DDBJ whole genome shotgun (WGS) entry which is preliminary data.</text>
</comment>
<dbReference type="AlphaFoldDB" id="A0A5C6RP67"/>
<sequence>MSAIMLLGVARLIAQEGALVQLQAIDGQGLAMGSVIVTLQADSAGSVLAYALTDEAGRAELSARPGRYRLTARYLGCQEVVRPAFEVGPGMEQPVQLVFDQCGLDLPSLEVTAEAPAMQIKGDTLIFKADRFATGQERNLSDLLGVLPGLSVDEQGQFSYQGRSIDELRLEGNDVFNNQHQLAGSGLRAAYIDRILVVDNFREAADLQSADSRVLALDIRLKEAYKGAWQGDLEMGAGWPLLAYNGQANGLKVNSRSAGLAFGRANNNGTPVLRPADFLRLQPDLPAALTAANGDLRQLIPEGLLIEEGLSANADALLAGNMQVNGERHRWRAAGLSALMRRARSQDFTWVFPDGGEVLSGQQELGQPAWVQQAQGAYARWEPEAWTLETSASALFTQNRARHRQQFEGSPELLQDRLLNQQLRLQAQLGFQRQWSAKWFSEALVKGRSAHLSQQFYSNFEHPSGALALLEGDNRREGIVDLQLQHAYRSGQWEYSLALSGQLQQWAYRQDGQQQVSVINQHAKMSWLARRSGERGSLELEPAIAYLEAARDGQAPQGQWAMLGAFRLRQQLGKGQRLTAQLSRNVRQAAPLQVSGIRRFSSYDRAEGYTVPVGALFTGWQLSAGYFSVNAAARSRWAAQASLQYAPQAPGVSSERLERFLLLQTVVVPGAWGSHCSIHWGKSLASYPLKWSIRGSQQWQKGYLPRAEGEAVFQALSYQLQAEGRTVRKERLNGTLSLSFAQFDRKSAELSFRNQVHRYQARGEAVVQAGGFAFRPGLEIAHFRNGAQRLTVENVQLSVEWKPQEGADWGVTLSGHDLTHLRGATDARAVWDGQVLINTTFQRLPGSLLLGLRYAL</sequence>
<keyword evidence="1" id="KW-0645">Protease</keyword>
<gene>
    <name evidence="1" type="ORF">FRY97_07480</name>
</gene>
<protein>
    <submittedName>
        <fullName evidence="1">Carboxypeptidase regulatory-like domain-containing protein</fullName>
    </submittedName>
</protein>
<dbReference type="Proteomes" id="UP000321580">
    <property type="component" value="Unassembled WGS sequence"/>
</dbReference>
<proteinExistence type="predicted"/>
<dbReference type="RefSeq" id="WP_147166827.1">
    <property type="nucleotide sequence ID" value="NZ_VOOR01000012.1"/>
</dbReference>
<keyword evidence="1" id="KW-0121">Carboxypeptidase</keyword>
<keyword evidence="1" id="KW-0378">Hydrolase</keyword>